<dbReference type="Proteomes" id="UP001392437">
    <property type="component" value="Unassembled WGS sequence"/>
</dbReference>
<organism evidence="9 10">
    <name type="scientific">Apiospora kogelbergensis</name>
    <dbReference type="NCBI Taxonomy" id="1337665"/>
    <lineage>
        <taxon>Eukaryota</taxon>
        <taxon>Fungi</taxon>
        <taxon>Dikarya</taxon>
        <taxon>Ascomycota</taxon>
        <taxon>Pezizomycotina</taxon>
        <taxon>Sordariomycetes</taxon>
        <taxon>Xylariomycetidae</taxon>
        <taxon>Amphisphaeriales</taxon>
        <taxon>Apiosporaceae</taxon>
        <taxon>Apiospora</taxon>
    </lineage>
</organism>
<evidence type="ECO:0000259" key="8">
    <source>
        <dbReference type="Pfam" id="PF13813"/>
    </source>
</evidence>
<feature type="domain" description="Wax synthase" evidence="8">
    <location>
        <begin position="147"/>
        <end position="234"/>
    </location>
</feature>
<dbReference type="PANTHER" id="PTHR31595">
    <property type="entry name" value="LONG-CHAIN-ALCOHOL O-FATTY-ACYLTRANSFERASE 3-RELATED"/>
    <property type="match status" value="1"/>
</dbReference>
<dbReference type="GO" id="GO:0008374">
    <property type="term" value="F:O-acyltransferase activity"/>
    <property type="evidence" value="ECO:0007669"/>
    <property type="project" value="InterPro"/>
</dbReference>
<keyword evidence="5 7" id="KW-1133">Transmembrane helix</keyword>
<keyword evidence="4 7" id="KW-0812">Transmembrane</keyword>
<dbReference type="InterPro" id="IPR044851">
    <property type="entry name" value="Wax_synthase"/>
</dbReference>
<dbReference type="EMBL" id="JAQQWP010000002">
    <property type="protein sequence ID" value="KAK8129695.1"/>
    <property type="molecule type" value="Genomic_DNA"/>
</dbReference>
<proteinExistence type="inferred from homology"/>
<dbReference type="PANTHER" id="PTHR31595:SF60">
    <property type="entry name" value="BIOSYNTHESIS PROTEIN (TRI7), PUTATIVE (AFU_ORTHOLOGUE AFUA_8G05970)-RELATED"/>
    <property type="match status" value="1"/>
</dbReference>
<feature type="transmembrane region" description="Helical" evidence="7">
    <location>
        <begin position="53"/>
        <end position="73"/>
    </location>
</feature>
<sequence>MSAFELIIAVSYAGSYGVLQSVSLLWNLRRIGTRWDVTKDSQKPFPSKQLPRASFLSSLQTQIIFACVAYLLLDLAASAPQPPAMLLQPSKQALWKGVSELSLPDAAFRFIGSVGFYVSTAILLSVVHSTVVAMGAVLNWWDFDSCVPLFGSVSEAYTVRKFWGSVWHQCLRRLLTGPADLISDSILRIPRGTLLSRYSRLLLAFTISGALHHAGDIAVGVRPQDAGGGRFFILQGLVIMLEDFVQHIVATNSSLARNSPARDQIFKRIGFVWVLCVMAWSTPTWFYPMQRLGIDPAALLPFRVIPRVGALIG</sequence>
<comment type="similarity">
    <text evidence="2">Belongs to the wax synthase family.</text>
</comment>
<evidence type="ECO:0000256" key="5">
    <source>
        <dbReference type="ARBA" id="ARBA00022989"/>
    </source>
</evidence>
<dbReference type="GO" id="GO:0016020">
    <property type="term" value="C:membrane"/>
    <property type="evidence" value="ECO:0007669"/>
    <property type="project" value="UniProtKB-SubCell"/>
</dbReference>
<evidence type="ECO:0000256" key="6">
    <source>
        <dbReference type="ARBA" id="ARBA00023136"/>
    </source>
</evidence>
<reference evidence="9 10" key="1">
    <citation type="submission" date="2023-01" db="EMBL/GenBank/DDBJ databases">
        <title>Analysis of 21 Apiospora genomes using comparative genomics revels a genus with tremendous synthesis potential of carbohydrate active enzymes and secondary metabolites.</title>
        <authorList>
            <person name="Sorensen T."/>
        </authorList>
    </citation>
    <scope>NUCLEOTIDE SEQUENCE [LARGE SCALE GENOMIC DNA]</scope>
    <source>
        <strain evidence="9 10">CBS 117206</strain>
    </source>
</reference>
<evidence type="ECO:0000256" key="7">
    <source>
        <dbReference type="SAM" id="Phobius"/>
    </source>
</evidence>
<keyword evidence="10" id="KW-1185">Reference proteome</keyword>
<dbReference type="Pfam" id="PF13813">
    <property type="entry name" value="MBOAT_2"/>
    <property type="match status" value="1"/>
</dbReference>
<keyword evidence="6 7" id="KW-0472">Membrane</keyword>
<evidence type="ECO:0000256" key="4">
    <source>
        <dbReference type="ARBA" id="ARBA00022692"/>
    </source>
</evidence>
<dbReference type="GO" id="GO:0006629">
    <property type="term" value="P:lipid metabolic process"/>
    <property type="evidence" value="ECO:0007669"/>
    <property type="project" value="InterPro"/>
</dbReference>
<accession>A0AAW0R7F0</accession>
<feature type="transmembrane region" description="Helical" evidence="7">
    <location>
        <begin position="6"/>
        <end position="26"/>
    </location>
</feature>
<evidence type="ECO:0000256" key="2">
    <source>
        <dbReference type="ARBA" id="ARBA00007282"/>
    </source>
</evidence>
<dbReference type="AlphaFoldDB" id="A0AAW0R7F0"/>
<protein>
    <submittedName>
        <fullName evidence="9">Membrane bound O-acyl transferase family-domain-containing protein</fullName>
    </submittedName>
</protein>
<feature type="transmembrane region" description="Helical" evidence="7">
    <location>
        <begin position="269"/>
        <end position="287"/>
    </location>
</feature>
<evidence type="ECO:0000313" key="9">
    <source>
        <dbReference type="EMBL" id="KAK8129695.1"/>
    </source>
</evidence>
<name>A0AAW0R7F0_9PEZI</name>
<evidence type="ECO:0000256" key="1">
    <source>
        <dbReference type="ARBA" id="ARBA00004141"/>
    </source>
</evidence>
<comment type="caution">
    <text evidence="9">The sequence shown here is derived from an EMBL/GenBank/DDBJ whole genome shotgun (WGS) entry which is preliminary data.</text>
</comment>
<keyword evidence="3 9" id="KW-0808">Transferase</keyword>
<evidence type="ECO:0000256" key="3">
    <source>
        <dbReference type="ARBA" id="ARBA00022679"/>
    </source>
</evidence>
<feature type="transmembrane region" description="Helical" evidence="7">
    <location>
        <begin position="106"/>
        <end position="127"/>
    </location>
</feature>
<gene>
    <name evidence="9" type="ORF">PG999_002075</name>
</gene>
<dbReference type="InterPro" id="IPR032805">
    <property type="entry name" value="Wax_synthase_dom"/>
</dbReference>
<evidence type="ECO:0000313" key="10">
    <source>
        <dbReference type="Proteomes" id="UP001392437"/>
    </source>
</evidence>
<comment type="subcellular location">
    <subcellularLocation>
        <location evidence="1">Membrane</location>
        <topology evidence="1">Multi-pass membrane protein</topology>
    </subcellularLocation>
</comment>